<sequence length="614" mass="67400">MFLNKKINIFIVFFSLTININSQSGGANICTDAEPICSSSEFSFLNTSNGSSAEVGPDYGCLITQPNPAWFFLQIGQSGDVNLIIDQSSTLGGSPNLDVDFILYGPFTNTVDACNTSLTAANTIDCSYSPNGIEQASIPNAITGQFYLLLVTNFSGLTGFISIQQLTGDGTTNCSILEDFKACEGNSFTLNATTQSATSYLWYEEDEANPGSYLLISGANSATLDVYDSKYYRAEALDNTGGLIQLYDFNVEFLESPTFPSVVQPYIICDYFEENDGIGEFDLSTKTSEILNGLDPALYTVTYYISEDDALLDENPLPNIYNNTNNPETIYARIDNTTSVVVKCFDIGSFNLEVNLRPDINLKDTYFLCVNKNGTEVISSPVLDTGLNEIDYTFQWVDVSNPTIVLSTQSFYLPSQGGTYSVLVTETLTGCLNTQTILVLESSPPIVNASVATGAFANNHTIDVTATGDGAASFEFSINNGPWVSNEPNNNTYTFSNVSFGEHIIQARDINGCGFASDNVLIMDYPRVFTPNNDGYNDTWQIFGIQNQYDAIIYIFDQYGKLLKQLSPTGPGWDGTFNGKLLPETDYWFVVKYKELGESNGVQKQFRAHFSLKR</sequence>
<proteinExistence type="predicted"/>
<reference evidence="1 2" key="1">
    <citation type="submission" date="2018-05" db="EMBL/GenBank/DDBJ databases">
        <title>Genomic Encyclopedia of Archaeal and Bacterial Type Strains, Phase II (KMG-II): from individual species to whole genera.</title>
        <authorList>
            <person name="Goeker M."/>
        </authorList>
    </citation>
    <scope>NUCLEOTIDE SEQUENCE [LARGE SCALE GENOMIC DNA]</scope>
    <source>
        <strain evidence="1 2">DSM 22637</strain>
    </source>
</reference>
<protein>
    <submittedName>
        <fullName evidence="1">Gliding motility-associated-like protein</fullName>
    </submittedName>
</protein>
<dbReference type="OrthoDB" id="9765926at2"/>
<dbReference type="EMBL" id="QGGP01000005">
    <property type="protein sequence ID" value="PWK18341.1"/>
    <property type="molecule type" value="Genomic_DNA"/>
</dbReference>
<dbReference type="Proteomes" id="UP000245430">
    <property type="component" value="Unassembled WGS sequence"/>
</dbReference>
<organism evidence="1 2">
    <name type="scientific">Xanthomarina spongicola</name>
    <dbReference type="NCBI Taxonomy" id="570520"/>
    <lineage>
        <taxon>Bacteria</taxon>
        <taxon>Pseudomonadati</taxon>
        <taxon>Bacteroidota</taxon>
        <taxon>Flavobacteriia</taxon>
        <taxon>Flavobacteriales</taxon>
        <taxon>Flavobacteriaceae</taxon>
        <taxon>Xanthomarina</taxon>
    </lineage>
</organism>
<comment type="caution">
    <text evidence="1">The sequence shown here is derived from an EMBL/GenBank/DDBJ whole genome shotgun (WGS) entry which is preliminary data.</text>
</comment>
<dbReference type="AlphaFoldDB" id="A0A316DJQ0"/>
<gene>
    <name evidence="1" type="ORF">LX78_02255</name>
</gene>
<evidence type="ECO:0000313" key="1">
    <source>
        <dbReference type="EMBL" id="PWK18341.1"/>
    </source>
</evidence>
<dbReference type="Pfam" id="PF13585">
    <property type="entry name" value="CHU_C"/>
    <property type="match status" value="1"/>
</dbReference>
<keyword evidence="2" id="KW-1185">Reference proteome</keyword>
<name>A0A316DJQ0_9FLAO</name>
<dbReference type="RefSeq" id="WP_109682744.1">
    <property type="nucleotide sequence ID" value="NZ_QGGP01000005.1"/>
</dbReference>
<evidence type="ECO:0000313" key="2">
    <source>
        <dbReference type="Proteomes" id="UP000245430"/>
    </source>
</evidence>
<dbReference type="NCBIfam" id="TIGR04131">
    <property type="entry name" value="Bac_Flav_CTERM"/>
    <property type="match status" value="1"/>
</dbReference>
<dbReference type="InterPro" id="IPR026341">
    <property type="entry name" value="T9SS_type_B"/>
</dbReference>
<accession>A0A316DJQ0</accession>